<evidence type="ECO:0000313" key="1">
    <source>
        <dbReference type="EMBL" id="OGK54923.1"/>
    </source>
</evidence>
<dbReference type="PANTHER" id="PTHR10885:SF0">
    <property type="entry name" value="ISOPENTENYL-DIPHOSPHATE DELTA-ISOMERASE"/>
    <property type="match status" value="1"/>
</dbReference>
<dbReference type="AlphaFoldDB" id="A0A1F7JH29"/>
<dbReference type="SUPFAM" id="SSF55811">
    <property type="entry name" value="Nudix"/>
    <property type="match status" value="1"/>
</dbReference>
<accession>A0A1F7JH29</accession>
<dbReference type="Gene3D" id="3.90.79.10">
    <property type="entry name" value="Nucleoside Triphosphate Pyrophosphohydrolase"/>
    <property type="match status" value="1"/>
</dbReference>
<protein>
    <recommendedName>
        <fullName evidence="3">Nudix hydrolase domain-containing protein</fullName>
    </recommendedName>
</protein>
<dbReference type="PANTHER" id="PTHR10885">
    <property type="entry name" value="ISOPENTENYL-DIPHOSPHATE DELTA-ISOMERASE"/>
    <property type="match status" value="1"/>
</dbReference>
<sequence length="177" mass="21198">MDYFNKTLYIPQVDRKDNVIGQVERWKAHEDVILHRGFTIIIGFQDKIIIQHRRHPVFDDVYDITCSSHPIYVKNKLQPMIDAIYLTLKREWNLSKNDLLHEPKFLAKNYYKSKDKNSQYSEHEVCYVYKTEVKSLPLPDLKYAYGSSLLTREQILNKKTSIYKQFAPWVYKMFSLI</sequence>
<dbReference type="EMBL" id="MGAV01000012">
    <property type="protein sequence ID" value="OGK54923.1"/>
    <property type="molecule type" value="Genomic_DNA"/>
</dbReference>
<proteinExistence type="predicted"/>
<dbReference type="GO" id="GO:0009240">
    <property type="term" value="P:isopentenyl diphosphate biosynthetic process"/>
    <property type="evidence" value="ECO:0007669"/>
    <property type="project" value="TreeGrafter"/>
</dbReference>
<dbReference type="InterPro" id="IPR015797">
    <property type="entry name" value="NUDIX_hydrolase-like_dom_sf"/>
</dbReference>
<organism evidence="1 2">
    <name type="scientific">Candidatus Roizmanbacteria bacterium RIFCSPLOWO2_02_FULL_36_11</name>
    <dbReference type="NCBI Taxonomy" id="1802071"/>
    <lineage>
        <taxon>Bacteria</taxon>
        <taxon>Candidatus Roizmaniibacteriota</taxon>
    </lineage>
</organism>
<reference evidence="1 2" key="1">
    <citation type="journal article" date="2016" name="Nat. Commun.">
        <title>Thousands of microbial genomes shed light on interconnected biogeochemical processes in an aquifer system.</title>
        <authorList>
            <person name="Anantharaman K."/>
            <person name="Brown C.T."/>
            <person name="Hug L.A."/>
            <person name="Sharon I."/>
            <person name="Castelle C.J."/>
            <person name="Probst A.J."/>
            <person name="Thomas B.C."/>
            <person name="Singh A."/>
            <person name="Wilkins M.J."/>
            <person name="Karaoz U."/>
            <person name="Brodie E.L."/>
            <person name="Williams K.H."/>
            <person name="Hubbard S.S."/>
            <person name="Banfield J.F."/>
        </authorList>
    </citation>
    <scope>NUCLEOTIDE SEQUENCE [LARGE SCALE GENOMIC DNA]</scope>
</reference>
<dbReference type="GO" id="GO:0004452">
    <property type="term" value="F:isopentenyl-diphosphate delta-isomerase activity"/>
    <property type="evidence" value="ECO:0007669"/>
    <property type="project" value="TreeGrafter"/>
</dbReference>
<name>A0A1F7JH29_9BACT</name>
<dbReference type="GO" id="GO:0005737">
    <property type="term" value="C:cytoplasm"/>
    <property type="evidence" value="ECO:0007669"/>
    <property type="project" value="TreeGrafter"/>
</dbReference>
<comment type="caution">
    <text evidence="1">The sequence shown here is derived from an EMBL/GenBank/DDBJ whole genome shotgun (WGS) entry which is preliminary data.</text>
</comment>
<evidence type="ECO:0000313" key="2">
    <source>
        <dbReference type="Proteomes" id="UP000177418"/>
    </source>
</evidence>
<dbReference type="Proteomes" id="UP000177418">
    <property type="component" value="Unassembled WGS sequence"/>
</dbReference>
<evidence type="ECO:0008006" key="3">
    <source>
        <dbReference type="Google" id="ProtNLM"/>
    </source>
</evidence>
<gene>
    <name evidence="1" type="ORF">A3H78_00400</name>
</gene>